<evidence type="ECO:0000313" key="2">
    <source>
        <dbReference type="EMBL" id="KAG0560228.1"/>
    </source>
</evidence>
<protein>
    <submittedName>
        <fullName evidence="2">Uncharacterized protein</fullName>
    </submittedName>
</protein>
<evidence type="ECO:0000256" key="1">
    <source>
        <dbReference type="SAM" id="SignalP"/>
    </source>
</evidence>
<keyword evidence="1" id="KW-0732">Signal</keyword>
<name>A0A8T0GRB2_CERPU</name>
<keyword evidence="3" id="KW-1185">Reference proteome</keyword>
<gene>
    <name evidence="2" type="ORF">KC19_10G164200</name>
</gene>
<evidence type="ECO:0000313" key="3">
    <source>
        <dbReference type="Proteomes" id="UP000822688"/>
    </source>
</evidence>
<sequence length="58" mass="6397">MDPVSSRVASLFLIAIVSLQYNRGLAHWTCYSCFCCFGFRLVESLGGFGECVDCFSCS</sequence>
<organism evidence="2 3">
    <name type="scientific">Ceratodon purpureus</name>
    <name type="common">Fire moss</name>
    <name type="synonym">Dicranum purpureum</name>
    <dbReference type="NCBI Taxonomy" id="3225"/>
    <lineage>
        <taxon>Eukaryota</taxon>
        <taxon>Viridiplantae</taxon>
        <taxon>Streptophyta</taxon>
        <taxon>Embryophyta</taxon>
        <taxon>Bryophyta</taxon>
        <taxon>Bryophytina</taxon>
        <taxon>Bryopsida</taxon>
        <taxon>Dicranidae</taxon>
        <taxon>Pseudoditrichales</taxon>
        <taxon>Ditrichaceae</taxon>
        <taxon>Ceratodon</taxon>
    </lineage>
</organism>
<comment type="caution">
    <text evidence="2">The sequence shown here is derived from an EMBL/GenBank/DDBJ whole genome shotgun (WGS) entry which is preliminary data.</text>
</comment>
<reference evidence="2" key="1">
    <citation type="submission" date="2020-06" db="EMBL/GenBank/DDBJ databases">
        <title>WGS assembly of Ceratodon purpureus strain R40.</title>
        <authorList>
            <person name="Carey S.B."/>
            <person name="Jenkins J."/>
            <person name="Shu S."/>
            <person name="Lovell J.T."/>
            <person name="Sreedasyam A."/>
            <person name="Maumus F."/>
            <person name="Tiley G.P."/>
            <person name="Fernandez-Pozo N."/>
            <person name="Barry K."/>
            <person name="Chen C."/>
            <person name="Wang M."/>
            <person name="Lipzen A."/>
            <person name="Daum C."/>
            <person name="Saski C.A."/>
            <person name="Payton A.C."/>
            <person name="Mcbreen J.C."/>
            <person name="Conrad R.E."/>
            <person name="Kollar L.M."/>
            <person name="Olsson S."/>
            <person name="Huttunen S."/>
            <person name="Landis J.B."/>
            <person name="Wickett N.J."/>
            <person name="Johnson M.G."/>
            <person name="Rensing S.A."/>
            <person name="Grimwood J."/>
            <person name="Schmutz J."/>
            <person name="Mcdaniel S.F."/>
        </authorList>
    </citation>
    <scope>NUCLEOTIDE SEQUENCE</scope>
    <source>
        <strain evidence="2">R40</strain>
    </source>
</reference>
<dbReference type="Proteomes" id="UP000822688">
    <property type="component" value="Chromosome 10"/>
</dbReference>
<dbReference type="EMBL" id="CM026431">
    <property type="protein sequence ID" value="KAG0560228.1"/>
    <property type="molecule type" value="Genomic_DNA"/>
</dbReference>
<feature type="chain" id="PRO_5035882519" evidence="1">
    <location>
        <begin position="27"/>
        <end position="58"/>
    </location>
</feature>
<proteinExistence type="predicted"/>
<dbReference type="AlphaFoldDB" id="A0A8T0GRB2"/>
<accession>A0A8T0GRB2</accession>
<feature type="signal peptide" evidence="1">
    <location>
        <begin position="1"/>
        <end position="26"/>
    </location>
</feature>